<name>D8PU71_SCHCM</name>
<feature type="region of interest" description="Disordered" evidence="1">
    <location>
        <begin position="29"/>
        <end position="63"/>
    </location>
</feature>
<dbReference type="AlphaFoldDB" id="D8PU71"/>
<evidence type="ECO:0000259" key="2">
    <source>
        <dbReference type="Pfam" id="PF21294"/>
    </source>
</evidence>
<dbReference type="OMA" id="WSTRYMW"/>
<dbReference type="EMBL" id="GL377303">
    <property type="protein sequence ID" value="EFJ01397.1"/>
    <property type="molecule type" value="Genomic_DNA"/>
</dbReference>
<protein>
    <submittedName>
        <fullName evidence="3">Polysaccharide lyase family 14 protein</fullName>
    </submittedName>
</protein>
<dbReference type="GO" id="GO:0016829">
    <property type="term" value="F:lyase activity"/>
    <property type="evidence" value="ECO:0007669"/>
    <property type="project" value="UniProtKB-KW"/>
</dbReference>
<dbReference type="STRING" id="578458.D8PU71"/>
<keyword evidence="3" id="KW-0456">Lyase</keyword>
<feature type="compositionally biased region" description="Low complexity" evidence="1">
    <location>
        <begin position="45"/>
        <end position="63"/>
    </location>
</feature>
<reference evidence="3 4" key="1">
    <citation type="journal article" date="2010" name="Nat. Biotechnol.">
        <title>Genome sequence of the model mushroom Schizophyllum commune.</title>
        <authorList>
            <person name="Ohm R.A."/>
            <person name="de Jong J.F."/>
            <person name="Lugones L.G."/>
            <person name="Aerts A."/>
            <person name="Kothe E."/>
            <person name="Stajich J.E."/>
            <person name="de Vries R.P."/>
            <person name="Record E."/>
            <person name="Levasseur A."/>
            <person name="Baker S.E."/>
            <person name="Bartholomew K.A."/>
            <person name="Coutinho P.M."/>
            <person name="Erdmann S."/>
            <person name="Fowler T.J."/>
            <person name="Gathman A.C."/>
            <person name="Lombard V."/>
            <person name="Henrissat B."/>
            <person name="Knabe N."/>
            <person name="Kuees U."/>
            <person name="Lilly W.W."/>
            <person name="Lindquist E."/>
            <person name="Lucas S."/>
            <person name="Magnuson J.K."/>
            <person name="Piumi F."/>
            <person name="Raudaskoski M."/>
            <person name="Salamov A."/>
            <person name="Schmutz J."/>
            <person name="Schwarze F.W.M.R."/>
            <person name="vanKuyk P.A."/>
            <person name="Horton J.S."/>
            <person name="Grigoriev I.V."/>
            <person name="Woesten H.A.B."/>
        </authorList>
    </citation>
    <scope>NUCLEOTIDE SEQUENCE [LARGE SCALE GENOMIC DNA]</scope>
    <source>
        <strain evidence="4">H4-8 / FGSC 9210</strain>
    </source>
</reference>
<dbReference type="PANTHER" id="PTHR40124:SF1">
    <property type="entry name" value="DISAGGREGATASE RELATED REPEAT PROTEIN"/>
    <property type="match status" value="1"/>
</dbReference>
<evidence type="ECO:0000256" key="1">
    <source>
        <dbReference type="SAM" id="MobiDB-lite"/>
    </source>
</evidence>
<dbReference type="InterPro" id="IPR048958">
    <property type="entry name" value="Polysacc_lyase_14"/>
</dbReference>
<dbReference type="Pfam" id="PF21294">
    <property type="entry name" value="Polysacc_lyase_14"/>
    <property type="match status" value="1"/>
</dbReference>
<proteinExistence type="predicted"/>
<dbReference type="PANTHER" id="PTHR40124">
    <property type="match status" value="1"/>
</dbReference>
<evidence type="ECO:0000313" key="4">
    <source>
        <dbReference type="Proteomes" id="UP000007431"/>
    </source>
</evidence>
<evidence type="ECO:0000313" key="3">
    <source>
        <dbReference type="EMBL" id="EFJ01397.1"/>
    </source>
</evidence>
<feature type="domain" description="Polysaccharide lyase 14" evidence="2">
    <location>
        <begin position="63"/>
        <end position="279"/>
    </location>
</feature>
<gene>
    <name evidence="3" type="ORF">SCHCODRAFT_66331</name>
</gene>
<dbReference type="VEuPathDB" id="FungiDB:SCHCODRAFT_02604247"/>
<organism evidence="4">
    <name type="scientific">Schizophyllum commune (strain H4-8 / FGSC 9210)</name>
    <name type="common">Split gill fungus</name>
    <dbReference type="NCBI Taxonomy" id="578458"/>
    <lineage>
        <taxon>Eukaryota</taxon>
        <taxon>Fungi</taxon>
        <taxon>Dikarya</taxon>
        <taxon>Basidiomycota</taxon>
        <taxon>Agaricomycotina</taxon>
        <taxon>Agaricomycetes</taxon>
        <taxon>Agaricomycetidae</taxon>
        <taxon>Agaricales</taxon>
        <taxon>Schizophyllaceae</taxon>
        <taxon>Schizophyllum</taxon>
    </lineage>
</organism>
<dbReference type="Proteomes" id="UP000007431">
    <property type="component" value="Unassembled WGS sequence"/>
</dbReference>
<accession>D8PU71</accession>
<dbReference type="HOGENOM" id="CLU_049744_2_2_1"/>
<sequence length="285" mass="30188">MTDLSAFNITHFAAGSANVRVATLPPLSAPAASSTPDVDDDDDGFSLLSSDDSSNSTSPDLTDSSRTALQLLYPADSINPAARPLGGAEFYAAPLDLSNASSVTLTYSVFFPSTFDWVLGGKLPGLYGGRDGCSGGDPAEDCFSTRLMWRKGGVGELYLYAPKDKQPAALCADPHSVCDAAYGLSIGRGAFRFPAGQWTTVSQTVALNTPGKADGGFALDVNGVRVVQRSDVYYRGTGIRAAAVFSGSRRAMGMRRTFFGGHEEEWATPVDQYVLFRDFAMVKNA</sequence>
<keyword evidence="4" id="KW-1185">Reference proteome</keyword>
<dbReference type="Gene3D" id="2.60.120.200">
    <property type="match status" value="1"/>
</dbReference>
<dbReference type="InParanoid" id="D8PU71"/>
<dbReference type="eggNOG" id="ENOG502RZ0M">
    <property type="taxonomic scope" value="Eukaryota"/>
</dbReference>